<dbReference type="PANTHER" id="PTHR14969:SF13">
    <property type="entry name" value="AT30094P"/>
    <property type="match status" value="1"/>
</dbReference>
<evidence type="ECO:0000256" key="1">
    <source>
        <dbReference type="SAM" id="MobiDB-lite"/>
    </source>
</evidence>
<feature type="transmembrane region" description="Helical" evidence="2">
    <location>
        <begin position="138"/>
        <end position="157"/>
    </location>
</feature>
<comment type="caution">
    <text evidence="4">The sequence shown here is derived from an EMBL/GenBank/DDBJ whole genome shotgun (WGS) entry which is preliminary data.</text>
</comment>
<feature type="transmembrane region" description="Helical" evidence="2">
    <location>
        <begin position="268"/>
        <end position="288"/>
    </location>
</feature>
<dbReference type="AlphaFoldDB" id="A0A3C1KG16"/>
<organism evidence="4 5">
    <name type="scientific">Microbacterium ginsengisoli</name>
    <dbReference type="NCBI Taxonomy" id="400772"/>
    <lineage>
        <taxon>Bacteria</taxon>
        <taxon>Bacillati</taxon>
        <taxon>Actinomycetota</taxon>
        <taxon>Actinomycetes</taxon>
        <taxon>Micrococcales</taxon>
        <taxon>Microbacteriaceae</taxon>
        <taxon>Microbacterium</taxon>
    </lineage>
</organism>
<dbReference type="CDD" id="cd03392">
    <property type="entry name" value="PAP2_like_2"/>
    <property type="match status" value="1"/>
</dbReference>
<keyword evidence="2" id="KW-1133">Transmembrane helix</keyword>
<feature type="transmembrane region" description="Helical" evidence="2">
    <location>
        <begin position="73"/>
        <end position="93"/>
    </location>
</feature>
<keyword evidence="2" id="KW-0472">Membrane</keyword>
<dbReference type="InterPro" id="IPR036938">
    <property type="entry name" value="PAP2/HPO_sf"/>
</dbReference>
<dbReference type="EMBL" id="DMNG01000245">
    <property type="protein sequence ID" value="HAN25630.1"/>
    <property type="molecule type" value="Genomic_DNA"/>
</dbReference>
<feature type="transmembrane region" description="Helical" evidence="2">
    <location>
        <begin position="164"/>
        <end position="186"/>
    </location>
</feature>
<feature type="transmembrane region" description="Helical" evidence="2">
    <location>
        <begin position="206"/>
        <end position="227"/>
    </location>
</feature>
<evidence type="ECO:0000259" key="3">
    <source>
        <dbReference type="SMART" id="SM00014"/>
    </source>
</evidence>
<dbReference type="Proteomes" id="UP000257479">
    <property type="component" value="Unassembled WGS sequence"/>
</dbReference>
<name>A0A3C1KG16_9MICO</name>
<protein>
    <submittedName>
        <fullName evidence="4">Phosphatidic acid phosphatase</fullName>
    </submittedName>
</protein>
<accession>A0A3C1KG16</accession>
<dbReference type="Pfam" id="PF01569">
    <property type="entry name" value="PAP2"/>
    <property type="match status" value="1"/>
</dbReference>
<reference evidence="4 5" key="1">
    <citation type="journal article" date="2018" name="Nat. Biotechnol.">
        <title>A standardized bacterial taxonomy based on genome phylogeny substantially revises the tree of life.</title>
        <authorList>
            <person name="Parks D.H."/>
            <person name="Chuvochina M."/>
            <person name="Waite D.W."/>
            <person name="Rinke C."/>
            <person name="Skarshewski A."/>
            <person name="Chaumeil P.A."/>
            <person name="Hugenholtz P."/>
        </authorList>
    </citation>
    <scope>NUCLEOTIDE SEQUENCE [LARGE SCALE GENOMIC DNA]</scope>
    <source>
        <strain evidence="4">UBA9152</strain>
    </source>
</reference>
<feature type="domain" description="Phosphatidic acid phosphatase type 2/haloperoxidase" evidence="3">
    <location>
        <begin position="165"/>
        <end position="279"/>
    </location>
</feature>
<dbReference type="SUPFAM" id="SSF48317">
    <property type="entry name" value="Acid phosphatase/Vanadium-dependent haloperoxidase"/>
    <property type="match status" value="1"/>
</dbReference>
<dbReference type="PANTHER" id="PTHR14969">
    <property type="entry name" value="SPHINGOSINE-1-PHOSPHATE PHOSPHOHYDROLASE"/>
    <property type="match status" value="1"/>
</dbReference>
<dbReference type="Gene3D" id="1.20.144.10">
    <property type="entry name" value="Phosphatidic acid phosphatase type 2/haloperoxidase"/>
    <property type="match status" value="1"/>
</dbReference>
<evidence type="ECO:0000313" key="5">
    <source>
        <dbReference type="Proteomes" id="UP000257479"/>
    </source>
</evidence>
<evidence type="ECO:0000313" key="4">
    <source>
        <dbReference type="EMBL" id="HAN25630.1"/>
    </source>
</evidence>
<feature type="region of interest" description="Disordered" evidence="1">
    <location>
        <begin position="1"/>
        <end position="23"/>
    </location>
</feature>
<gene>
    <name evidence="4" type="ORF">DCP95_13860</name>
</gene>
<evidence type="ECO:0000256" key="2">
    <source>
        <dbReference type="SAM" id="Phobius"/>
    </source>
</evidence>
<dbReference type="SMART" id="SM00014">
    <property type="entry name" value="acidPPc"/>
    <property type="match status" value="1"/>
</dbReference>
<proteinExistence type="predicted"/>
<sequence>MLASIPASSPGRAPRSTAPSPSVCSLMGRAYRAALRESTATRRAGEEGHRMPHPTRTRLPAPLRRAAAEVHPYTALLLTLVIGGLLAYALSWLTEEVYDSVAAGNGEGIAGIDRPALDVALTLRSPVVDTVVTLFTDLAGPIVMPIIAAVAALVLGLRRRSWTPVILIVAAGVGSLLMTVAGKQVIGRERPPLEQAVPPYEYTPSFPSGHTLNAVVVVGVIAYLLILRRRTRGAKLALGIGAAAFAVLVGLSRAFLGHHWLTDVIAGWLLGGAWLAVVITAHRASLVVRDVRASRGIHSSE</sequence>
<keyword evidence="2" id="KW-0812">Transmembrane</keyword>
<feature type="transmembrane region" description="Helical" evidence="2">
    <location>
        <begin position="236"/>
        <end position="256"/>
    </location>
</feature>
<dbReference type="InterPro" id="IPR000326">
    <property type="entry name" value="PAP2/HPO"/>
</dbReference>